<reference evidence="3" key="1">
    <citation type="submission" date="2020-05" db="EMBL/GenBank/DDBJ databases">
        <authorList>
            <person name="Chiriac C."/>
            <person name="Salcher M."/>
            <person name="Ghai R."/>
            <person name="Kavagutti S V."/>
        </authorList>
    </citation>
    <scope>NUCLEOTIDE SEQUENCE</scope>
</reference>
<dbReference type="Pfam" id="PF07992">
    <property type="entry name" value="Pyr_redox_2"/>
    <property type="match status" value="1"/>
</dbReference>
<evidence type="ECO:0000259" key="2">
    <source>
        <dbReference type="Pfam" id="PF07992"/>
    </source>
</evidence>
<dbReference type="InterPro" id="IPR023753">
    <property type="entry name" value="FAD/NAD-binding_dom"/>
</dbReference>
<accession>A0A6J6B2Y2</accession>
<keyword evidence="1" id="KW-0560">Oxidoreductase</keyword>
<dbReference type="Gene3D" id="1.10.10.1100">
    <property type="entry name" value="BFD-like [2Fe-2S]-binding domain"/>
    <property type="match status" value="1"/>
</dbReference>
<protein>
    <submittedName>
        <fullName evidence="3">Unannotated protein</fullName>
    </submittedName>
</protein>
<evidence type="ECO:0000256" key="1">
    <source>
        <dbReference type="ARBA" id="ARBA00023002"/>
    </source>
</evidence>
<sequence>MIVIVGAGPAGLAAAKAIARHGVSCTVIDAASKPGGQYWRFRDLVQGYKSQRAYGYFDELRSNPKITYINAAQVWSATRTNDLVTLNYLQAGIEKSLKCQTLILTTGAYDRSIPFPGWEKPGSMTPGAAQALLKGHGVVVGKKIAISGTGPFLLPVAVGLAEAGAEVVGVFEAHSPLRWLRSPIALAFNPEKFFELLYYAKKIKKLSIPMKFGKVVTEFSGSTAFVSRVNSELSIKRSSDEIQCDVVASGWGFVPDLSLGGILGCKEIVSVDGTVIFSVDRNQQSTVGNIFIAGEATGIGGSDLALIEGEIAGLASINKRIPFTLRFHRARKQLFARALIRSYPVGNGWQKWLDAKTLICRCEEVSCSQVLSSVVELKAEDSRTSKLFTRAGMGLCQGRVCSRNVSEIIAGAKGVPVADTERISYSNRPLAAPISLGSLADGIGEK</sequence>
<dbReference type="PANTHER" id="PTHR42949">
    <property type="entry name" value="ANAEROBIC GLYCEROL-3-PHOSPHATE DEHYDROGENASE SUBUNIT B"/>
    <property type="match status" value="1"/>
</dbReference>
<dbReference type="CDD" id="cd19946">
    <property type="entry name" value="GlpA-like_Fer2_BFD-like"/>
    <property type="match status" value="1"/>
</dbReference>
<dbReference type="EMBL" id="CAEZSD010000057">
    <property type="protein sequence ID" value="CAB4533136.1"/>
    <property type="molecule type" value="Genomic_DNA"/>
</dbReference>
<feature type="domain" description="FAD/NAD(P)-binding" evidence="2">
    <location>
        <begin position="2"/>
        <end position="297"/>
    </location>
</feature>
<gene>
    <name evidence="3" type="ORF">UFOPK1399_00586</name>
</gene>
<dbReference type="InterPro" id="IPR041854">
    <property type="entry name" value="BFD-like_2Fe2S-bd_dom_sf"/>
</dbReference>
<dbReference type="InterPro" id="IPR051691">
    <property type="entry name" value="Metab_Enz_Cyan_OpOx_G3PDH"/>
</dbReference>
<dbReference type="SUPFAM" id="SSF51905">
    <property type="entry name" value="FAD/NAD(P)-binding domain"/>
    <property type="match status" value="1"/>
</dbReference>
<dbReference type="GO" id="GO:0016491">
    <property type="term" value="F:oxidoreductase activity"/>
    <property type="evidence" value="ECO:0007669"/>
    <property type="project" value="UniProtKB-KW"/>
</dbReference>
<dbReference type="PANTHER" id="PTHR42949:SF3">
    <property type="entry name" value="ANAEROBIC GLYCEROL-3-PHOSPHATE DEHYDROGENASE SUBUNIT B"/>
    <property type="match status" value="1"/>
</dbReference>
<dbReference type="PRINTS" id="PR00368">
    <property type="entry name" value="FADPNR"/>
</dbReference>
<proteinExistence type="predicted"/>
<dbReference type="InterPro" id="IPR017224">
    <property type="entry name" value="Opine_Oxase_asu/HCN_bsu"/>
</dbReference>
<organism evidence="3">
    <name type="scientific">freshwater metagenome</name>
    <dbReference type="NCBI Taxonomy" id="449393"/>
    <lineage>
        <taxon>unclassified sequences</taxon>
        <taxon>metagenomes</taxon>
        <taxon>ecological metagenomes</taxon>
    </lineage>
</organism>
<dbReference type="AlphaFoldDB" id="A0A6J6B2Y2"/>
<evidence type="ECO:0000313" key="3">
    <source>
        <dbReference type="EMBL" id="CAB4533136.1"/>
    </source>
</evidence>
<dbReference type="PRINTS" id="PR00469">
    <property type="entry name" value="PNDRDTASEII"/>
</dbReference>
<dbReference type="InterPro" id="IPR036188">
    <property type="entry name" value="FAD/NAD-bd_sf"/>
</dbReference>
<dbReference type="Gene3D" id="3.50.50.60">
    <property type="entry name" value="FAD/NAD(P)-binding domain"/>
    <property type="match status" value="2"/>
</dbReference>
<dbReference type="PIRSF" id="PIRSF037495">
    <property type="entry name" value="Opine_OX_OoxA/HcnB"/>
    <property type="match status" value="1"/>
</dbReference>
<name>A0A6J6B2Y2_9ZZZZ</name>